<dbReference type="PANTHER" id="PTHR45453">
    <property type="entry name" value="PHOSPHATE REGULON SENSOR PROTEIN PHOR"/>
    <property type="match status" value="1"/>
</dbReference>
<dbReference type="SUPFAM" id="SSF55874">
    <property type="entry name" value="ATPase domain of HSP90 chaperone/DNA topoisomerase II/histidine kinase"/>
    <property type="match status" value="1"/>
</dbReference>
<comment type="catalytic activity">
    <reaction evidence="1">
        <text>ATP + protein L-histidine = ADP + protein N-phospho-L-histidine.</text>
        <dbReference type="EC" id="2.7.13.3"/>
    </reaction>
</comment>
<dbReference type="InterPro" id="IPR011990">
    <property type="entry name" value="TPR-like_helical_dom_sf"/>
</dbReference>
<dbReference type="Gene3D" id="1.10.287.130">
    <property type="match status" value="1"/>
</dbReference>
<dbReference type="InterPro" id="IPR050351">
    <property type="entry name" value="BphY/WalK/GraS-like"/>
</dbReference>
<evidence type="ECO:0000256" key="2">
    <source>
        <dbReference type="ARBA" id="ARBA00012438"/>
    </source>
</evidence>
<dbReference type="GO" id="GO:0004721">
    <property type="term" value="F:phosphoprotein phosphatase activity"/>
    <property type="evidence" value="ECO:0007669"/>
    <property type="project" value="TreeGrafter"/>
</dbReference>
<reference evidence="11 12" key="1">
    <citation type="submission" date="2021-05" db="EMBL/GenBank/DDBJ databases">
        <title>A Polyphasic approach of four new species of the genus Ohtaekwangia: Ohtaekwangia histidinii sp. nov., Ohtaekwangia cretensis sp. nov., Ohtaekwangia indiensis sp. nov., Ohtaekwangia reichenbachii sp. nov. from diverse environment.</title>
        <authorList>
            <person name="Octaviana S."/>
        </authorList>
    </citation>
    <scope>NUCLEOTIDE SEQUENCE [LARGE SCALE GENOMIC DNA]</scope>
    <source>
        <strain evidence="11 12">PWU4</strain>
    </source>
</reference>
<proteinExistence type="predicted"/>
<gene>
    <name evidence="11" type="ORF">KK083_29835</name>
</gene>
<dbReference type="Gene3D" id="1.25.40.10">
    <property type="entry name" value="Tetratricopeptide repeat domain"/>
    <property type="match status" value="2"/>
</dbReference>
<feature type="domain" description="Histidine kinase" evidence="10">
    <location>
        <begin position="414"/>
        <end position="630"/>
    </location>
</feature>
<dbReference type="SMART" id="SM00387">
    <property type="entry name" value="HATPase_c"/>
    <property type="match status" value="1"/>
</dbReference>
<keyword evidence="8" id="KW-0812">Transmembrane</keyword>
<evidence type="ECO:0000256" key="4">
    <source>
        <dbReference type="ARBA" id="ARBA00022679"/>
    </source>
</evidence>
<evidence type="ECO:0000256" key="6">
    <source>
        <dbReference type="ARBA" id="ARBA00023012"/>
    </source>
</evidence>
<dbReference type="InterPro" id="IPR036890">
    <property type="entry name" value="HATPase_C_sf"/>
</dbReference>
<dbReference type="RefSeq" id="WP_254169817.1">
    <property type="nucleotide sequence ID" value="NZ_JAHESF010000058.1"/>
</dbReference>
<evidence type="ECO:0000256" key="9">
    <source>
        <dbReference type="SAM" id="SignalP"/>
    </source>
</evidence>
<dbReference type="CDD" id="cd00082">
    <property type="entry name" value="HisKA"/>
    <property type="match status" value="1"/>
</dbReference>
<sequence length="630" mass="71586">MKGVRFLTACIAITFFCSSGFAQKDQPGNELSRLTSRAYSVYLSHPDTAILLSKKALNMAVERGDVYYEGYSYYVLSKAYWVKANFRLSTEYGFKALKIFENSPHKKQWSESLLSVARTLVELGNFSKARELMNQSLLLGMQENDKRMLATTYREMSFMLAETGLLDSALQYADKGIALFESTGDSTSISILFGRKARIYFEQKDFKRSREYAFKSLQLDTLVKNRRALGVTCFLAAQNEHVLKNMTQAERLLKRSININHELGNLTWLIKGHALMAELCLETNRHQEAIQHLQLVSQYKDSLYNAEKSGQIQEMQSLYELEGKEHTIKLLESENTLHQQQVRSQRWFLAFLLGGILLLVALIFFLVRLRNIQQQANRDLATKNVAIEQQKEEIQAQAEKLQQLNQLQTKLFSVISHDLRGPVSNLQILLELFTKQLMTTGEMITVSNKLRANLNVTQRTLENLLNWALSQMEGIKTEKCKIDIRSCIDEACKLMEENAHRKSITLHKEISSDLSVWADPDQVQLVLRNLIQNGIKFSKIGDHLVISTSKQERHCCITIQDTGIGMSLDEIETVVGSSAHFTKEGTQQEKGTGLGLMLCKEFIERNGGTFGIRSKLGEGTEVSFTLQLAD</sequence>
<dbReference type="SUPFAM" id="SSF47384">
    <property type="entry name" value="Homodimeric domain of signal transducing histidine kinase"/>
    <property type="match status" value="1"/>
</dbReference>
<feature type="transmembrane region" description="Helical" evidence="8">
    <location>
        <begin position="347"/>
        <end position="367"/>
    </location>
</feature>
<dbReference type="InterPro" id="IPR036097">
    <property type="entry name" value="HisK_dim/P_sf"/>
</dbReference>
<keyword evidence="4" id="KW-0808">Transferase</keyword>
<comment type="caution">
    <text evidence="11">The sequence shown here is derived from an EMBL/GenBank/DDBJ whole genome shotgun (WGS) entry which is preliminary data.</text>
</comment>
<evidence type="ECO:0000313" key="12">
    <source>
        <dbReference type="Proteomes" id="UP001319200"/>
    </source>
</evidence>
<organism evidence="11 12">
    <name type="scientific">Chryseosolibacter histidini</name>
    <dbReference type="NCBI Taxonomy" id="2782349"/>
    <lineage>
        <taxon>Bacteria</taxon>
        <taxon>Pseudomonadati</taxon>
        <taxon>Bacteroidota</taxon>
        <taxon>Cytophagia</taxon>
        <taxon>Cytophagales</taxon>
        <taxon>Chryseotaleaceae</taxon>
        <taxon>Chryseosolibacter</taxon>
    </lineage>
</organism>
<keyword evidence="6" id="KW-0902">Two-component regulatory system</keyword>
<dbReference type="Proteomes" id="UP001319200">
    <property type="component" value="Unassembled WGS sequence"/>
</dbReference>
<name>A0AAP2DRC2_9BACT</name>
<feature type="signal peptide" evidence="9">
    <location>
        <begin position="1"/>
        <end position="22"/>
    </location>
</feature>
<keyword evidence="12" id="KW-1185">Reference proteome</keyword>
<dbReference type="GO" id="GO:0000155">
    <property type="term" value="F:phosphorelay sensor kinase activity"/>
    <property type="evidence" value="ECO:0007669"/>
    <property type="project" value="InterPro"/>
</dbReference>
<keyword evidence="8" id="KW-1133">Transmembrane helix</keyword>
<dbReference type="InterPro" id="IPR019734">
    <property type="entry name" value="TPR_rpt"/>
</dbReference>
<evidence type="ECO:0000256" key="1">
    <source>
        <dbReference type="ARBA" id="ARBA00000085"/>
    </source>
</evidence>
<keyword evidence="7" id="KW-0175">Coiled coil</keyword>
<dbReference type="GO" id="GO:0005886">
    <property type="term" value="C:plasma membrane"/>
    <property type="evidence" value="ECO:0007669"/>
    <property type="project" value="TreeGrafter"/>
</dbReference>
<dbReference type="PANTHER" id="PTHR45453:SF1">
    <property type="entry name" value="PHOSPHATE REGULON SENSOR PROTEIN PHOR"/>
    <property type="match status" value="1"/>
</dbReference>
<accession>A0AAP2DRC2</accession>
<dbReference type="SMART" id="SM00028">
    <property type="entry name" value="TPR"/>
    <property type="match status" value="5"/>
</dbReference>
<dbReference type="EC" id="2.7.13.3" evidence="2"/>
<protein>
    <recommendedName>
        <fullName evidence="2">histidine kinase</fullName>
        <ecNumber evidence="2">2.7.13.3</ecNumber>
    </recommendedName>
</protein>
<dbReference type="PROSITE" id="PS50109">
    <property type="entry name" value="HIS_KIN"/>
    <property type="match status" value="1"/>
</dbReference>
<dbReference type="EMBL" id="JAHESF010000058">
    <property type="protein sequence ID" value="MBT1701131.1"/>
    <property type="molecule type" value="Genomic_DNA"/>
</dbReference>
<evidence type="ECO:0000256" key="7">
    <source>
        <dbReference type="SAM" id="Coils"/>
    </source>
</evidence>
<dbReference type="SUPFAM" id="SSF48452">
    <property type="entry name" value="TPR-like"/>
    <property type="match status" value="2"/>
</dbReference>
<evidence type="ECO:0000256" key="5">
    <source>
        <dbReference type="ARBA" id="ARBA00022777"/>
    </source>
</evidence>
<dbReference type="Gene3D" id="3.30.565.10">
    <property type="entry name" value="Histidine kinase-like ATPase, C-terminal domain"/>
    <property type="match status" value="1"/>
</dbReference>
<dbReference type="InterPro" id="IPR003594">
    <property type="entry name" value="HATPase_dom"/>
</dbReference>
<keyword evidence="8" id="KW-0472">Membrane</keyword>
<evidence type="ECO:0000256" key="8">
    <source>
        <dbReference type="SAM" id="Phobius"/>
    </source>
</evidence>
<dbReference type="InterPro" id="IPR005467">
    <property type="entry name" value="His_kinase_dom"/>
</dbReference>
<keyword evidence="9" id="KW-0732">Signal</keyword>
<dbReference type="PRINTS" id="PR00344">
    <property type="entry name" value="BCTRLSENSOR"/>
</dbReference>
<keyword evidence="3" id="KW-0597">Phosphoprotein</keyword>
<dbReference type="InterPro" id="IPR003661">
    <property type="entry name" value="HisK_dim/P_dom"/>
</dbReference>
<feature type="chain" id="PRO_5042964885" description="histidine kinase" evidence="9">
    <location>
        <begin position="23"/>
        <end position="630"/>
    </location>
</feature>
<dbReference type="InterPro" id="IPR004358">
    <property type="entry name" value="Sig_transdc_His_kin-like_C"/>
</dbReference>
<dbReference type="AlphaFoldDB" id="A0AAP2DRC2"/>
<evidence type="ECO:0000256" key="3">
    <source>
        <dbReference type="ARBA" id="ARBA00022553"/>
    </source>
</evidence>
<dbReference type="GO" id="GO:0016036">
    <property type="term" value="P:cellular response to phosphate starvation"/>
    <property type="evidence" value="ECO:0007669"/>
    <property type="project" value="TreeGrafter"/>
</dbReference>
<keyword evidence="5 11" id="KW-0418">Kinase</keyword>
<evidence type="ECO:0000313" key="11">
    <source>
        <dbReference type="EMBL" id="MBT1701131.1"/>
    </source>
</evidence>
<evidence type="ECO:0000259" key="10">
    <source>
        <dbReference type="PROSITE" id="PS50109"/>
    </source>
</evidence>
<feature type="coiled-coil region" evidence="7">
    <location>
        <begin position="373"/>
        <end position="411"/>
    </location>
</feature>
<dbReference type="Pfam" id="PF02518">
    <property type="entry name" value="HATPase_c"/>
    <property type="match status" value="1"/>
</dbReference>